<dbReference type="AlphaFoldDB" id="A0A6G1DPZ4"/>
<gene>
    <name evidence="2" type="ORF">E2562_029425</name>
</gene>
<protein>
    <submittedName>
        <fullName evidence="2">Uncharacterized protein</fullName>
    </submittedName>
</protein>
<feature type="region of interest" description="Disordered" evidence="1">
    <location>
        <begin position="1"/>
        <end position="22"/>
    </location>
</feature>
<evidence type="ECO:0000313" key="2">
    <source>
        <dbReference type="EMBL" id="KAF0914529.1"/>
    </source>
</evidence>
<reference evidence="2 3" key="1">
    <citation type="submission" date="2019-11" db="EMBL/GenBank/DDBJ databases">
        <title>Whole genome sequence of Oryza granulata.</title>
        <authorList>
            <person name="Li W."/>
        </authorList>
    </citation>
    <scope>NUCLEOTIDE SEQUENCE [LARGE SCALE GENOMIC DNA]</scope>
    <source>
        <strain evidence="3">cv. Menghai</strain>
        <tissue evidence="2">Leaf</tissue>
    </source>
</reference>
<dbReference type="EMBL" id="SPHZ02000006">
    <property type="protein sequence ID" value="KAF0914529.1"/>
    <property type="molecule type" value="Genomic_DNA"/>
</dbReference>
<proteinExistence type="predicted"/>
<dbReference type="Proteomes" id="UP000479710">
    <property type="component" value="Unassembled WGS sequence"/>
</dbReference>
<comment type="caution">
    <text evidence="2">The sequence shown here is derived from an EMBL/GenBank/DDBJ whole genome shotgun (WGS) entry which is preliminary data.</text>
</comment>
<evidence type="ECO:0000256" key="1">
    <source>
        <dbReference type="SAM" id="MobiDB-lite"/>
    </source>
</evidence>
<evidence type="ECO:0000313" key="3">
    <source>
        <dbReference type="Proteomes" id="UP000479710"/>
    </source>
</evidence>
<name>A0A6G1DPZ4_9ORYZ</name>
<feature type="region of interest" description="Disordered" evidence="1">
    <location>
        <begin position="36"/>
        <end position="68"/>
    </location>
</feature>
<accession>A0A6G1DPZ4</accession>
<sequence>MRRTDQCYGPPDQKEHGRQGHPRTVVLSYHDFTRATPINGEPLGQTRHRTTKLTSRASTVPIRGPPHR</sequence>
<organism evidence="2 3">
    <name type="scientific">Oryza meyeriana var. granulata</name>
    <dbReference type="NCBI Taxonomy" id="110450"/>
    <lineage>
        <taxon>Eukaryota</taxon>
        <taxon>Viridiplantae</taxon>
        <taxon>Streptophyta</taxon>
        <taxon>Embryophyta</taxon>
        <taxon>Tracheophyta</taxon>
        <taxon>Spermatophyta</taxon>
        <taxon>Magnoliopsida</taxon>
        <taxon>Liliopsida</taxon>
        <taxon>Poales</taxon>
        <taxon>Poaceae</taxon>
        <taxon>BOP clade</taxon>
        <taxon>Oryzoideae</taxon>
        <taxon>Oryzeae</taxon>
        <taxon>Oryzinae</taxon>
        <taxon>Oryza</taxon>
        <taxon>Oryza meyeriana</taxon>
    </lineage>
</organism>
<keyword evidence="3" id="KW-1185">Reference proteome</keyword>